<dbReference type="Pfam" id="PF12672">
    <property type="entry name" value="DUF3793"/>
    <property type="match status" value="1"/>
</dbReference>
<dbReference type="AlphaFoldDB" id="A0A845QNI8"/>
<evidence type="ECO:0000313" key="1">
    <source>
        <dbReference type="EMBL" id="NBH61608.1"/>
    </source>
</evidence>
<dbReference type="InterPro" id="IPR024523">
    <property type="entry name" value="DUF3793"/>
</dbReference>
<proteinExistence type="predicted"/>
<comment type="caution">
    <text evidence="1">The sequence shown here is derived from an EMBL/GenBank/DDBJ whole genome shotgun (WGS) entry which is preliminary data.</text>
</comment>
<keyword evidence="2" id="KW-1185">Reference proteome</keyword>
<dbReference type="EMBL" id="QXWK01000013">
    <property type="protein sequence ID" value="NBH61608.1"/>
    <property type="molecule type" value="Genomic_DNA"/>
</dbReference>
<dbReference type="Proteomes" id="UP000446866">
    <property type="component" value="Unassembled WGS sequence"/>
</dbReference>
<protein>
    <submittedName>
        <fullName evidence="1">DUF3793 family protein</fullName>
    </submittedName>
</protein>
<evidence type="ECO:0000313" key="2">
    <source>
        <dbReference type="Proteomes" id="UP000446866"/>
    </source>
</evidence>
<dbReference type="RefSeq" id="WP_160201890.1">
    <property type="nucleotide sequence ID" value="NZ_QXWK01000013.1"/>
</dbReference>
<reference evidence="1 2" key="1">
    <citation type="submission" date="2018-08" db="EMBL/GenBank/DDBJ databases">
        <title>Murine metabolic-syndrome-specific gut microbial biobank.</title>
        <authorList>
            <person name="Liu C."/>
        </authorList>
    </citation>
    <scope>NUCLEOTIDE SEQUENCE [LARGE SCALE GENOMIC DNA]</scope>
    <source>
        <strain evidence="1 2">28</strain>
    </source>
</reference>
<gene>
    <name evidence="1" type="ORF">D0435_08085</name>
</gene>
<sequence length="182" mass="21054">MENYLIEHCSPTLASLKTANLFNYQFESERALYGYIRTLNSELSLKGVSVAILRKFDHSALIYVYREKKLREDLNRPGAAEFLREQGYETFTPRRAIAKLRQRFVEEGDFPHEIGLFLGYPLGDVIGFIENAGRNSKCSGCWKVYCNECEAVKMFAKFDKCKMVYKRLFYEGKSLLQLTVAV</sequence>
<organism evidence="1 2">
    <name type="scientific">Anaerotruncus colihominis</name>
    <dbReference type="NCBI Taxonomy" id="169435"/>
    <lineage>
        <taxon>Bacteria</taxon>
        <taxon>Bacillati</taxon>
        <taxon>Bacillota</taxon>
        <taxon>Clostridia</taxon>
        <taxon>Eubacteriales</taxon>
        <taxon>Oscillospiraceae</taxon>
        <taxon>Anaerotruncus</taxon>
    </lineage>
</organism>
<name>A0A845QNI8_9FIRM</name>
<accession>A0A845QNI8</accession>